<evidence type="ECO:0000256" key="3">
    <source>
        <dbReference type="PROSITE-ProRule" id="PRU00023"/>
    </source>
</evidence>
<feature type="non-terminal residue" evidence="4">
    <location>
        <position position="1"/>
    </location>
</feature>
<dbReference type="Proteomes" id="UP001189429">
    <property type="component" value="Unassembled WGS sequence"/>
</dbReference>
<evidence type="ECO:0000313" key="5">
    <source>
        <dbReference type="Proteomes" id="UP001189429"/>
    </source>
</evidence>
<dbReference type="InterPro" id="IPR002110">
    <property type="entry name" value="Ankyrin_rpt"/>
</dbReference>
<evidence type="ECO:0000256" key="1">
    <source>
        <dbReference type="ARBA" id="ARBA00022737"/>
    </source>
</evidence>
<evidence type="ECO:0000313" key="4">
    <source>
        <dbReference type="EMBL" id="CAK0885987.1"/>
    </source>
</evidence>
<sequence length="115" mass="12413">GNTLLHSAATSGKQDICELIVEEGKAKVDSRDSKGWTPLMVAAFYGHKKLCVYLRSKGADALLMNAYHKSCIDVARDDEIKEVPRAPDAGRREGTASSSLNTRSLLKVLGCTPHA</sequence>
<accession>A0ABN9WHN3</accession>
<dbReference type="Pfam" id="PF12796">
    <property type="entry name" value="Ank_2"/>
    <property type="match status" value="1"/>
</dbReference>
<dbReference type="PROSITE" id="PS50297">
    <property type="entry name" value="ANK_REP_REGION"/>
    <property type="match status" value="2"/>
</dbReference>
<dbReference type="PROSITE" id="PS50088">
    <property type="entry name" value="ANK_REPEAT"/>
    <property type="match status" value="2"/>
</dbReference>
<comment type="caution">
    <text evidence="4">The sequence shown here is derived from an EMBL/GenBank/DDBJ whole genome shotgun (WGS) entry which is preliminary data.</text>
</comment>
<dbReference type="Gene3D" id="1.25.40.20">
    <property type="entry name" value="Ankyrin repeat-containing domain"/>
    <property type="match status" value="1"/>
</dbReference>
<name>A0ABN9WHN3_9DINO</name>
<feature type="repeat" description="ANK" evidence="3">
    <location>
        <begin position="34"/>
        <end position="66"/>
    </location>
</feature>
<organism evidence="4 5">
    <name type="scientific">Prorocentrum cordatum</name>
    <dbReference type="NCBI Taxonomy" id="2364126"/>
    <lineage>
        <taxon>Eukaryota</taxon>
        <taxon>Sar</taxon>
        <taxon>Alveolata</taxon>
        <taxon>Dinophyceae</taxon>
        <taxon>Prorocentrales</taxon>
        <taxon>Prorocentraceae</taxon>
        <taxon>Prorocentrum</taxon>
    </lineage>
</organism>
<dbReference type="SMART" id="SM00248">
    <property type="entry name" value="ANK"/>
    <property type="match status" value="2"/>
</dbReference>
<keyword evidence="5" id="KW-1185">Reference proteome</keyword>
<dbReference type="InterPro" id="IPR036770">
    <property type="entry name" value="Ankyrin_rpt-contain_sf"/>
</dbReference>
<protein>
    <submittedName>
        <fullName evidence="4">Uncharacterized protein</fullName>
    </submittedName>
</protein>
<dbReference type="SUPFAM" id="SSF48403">
    <property type="entry name" value="Ankyrin repeat"/>
    <property type="match status" value="1"/>
</dbReference>
<feature type="repeat" description="ANK" evidence="3">
    <location>
        <begin position="1"/>
        <end position="24"/>
    </location>
</feature>
<keyword evidence="1" id="KW-0677">Repeat</keyword>
<proteinExistence type="predicted"/>
<dbReference type="EMBL" id="CAUYUJ010018741">
    <property type="protein sequence ID" value="CAK0885987.1"/>
    <property type="molecule type" value="Genomic_DNA"/>
</dbReference>
<evidence type="ECO:0000256" key="2">
    <source>
        <dbReference type="ARBA" id="ARBA00023043"/>
    </source>
</evidence>
<dbReference type="PANTHER" id="PTHR24171">
    <property type="entry name" value="ANKYRIN REPEAT DOMAIN-CONTAINING PROTEIN 39-RELATED"/>
    <property type="match status" value="1"/>
</dbReference>
<keyword evidence="2 3" id="KW-0040">ANK repeat</keyword>
<reference evidence="4" key="1">
    <citation type="submission" date="2023-10" db="EMBL/GenBank/DDBJ databases">
        <authorList>
            <person name="Chen Y."/>
            <person name="Shah S."/>
            <person name="Dougan E. K."/>
            <person name="Thang M."/>
            <person name="Chan C."/>
        </authorList>
    </citation>
    <scope>NUCLEOTIDE SEQUENCE [LARGE SCALE GENOMIC DNA]</scope>
</reference>
<gene>
    <name evidence="4" type="ORF">PCOR1329_LOCUS67456</name>
</gene>